<evidence type="ECO:0000256" key="4">
    <source>
        <dbReference type="ARBA" id="ARBA00022452"/>
    </source>
</evidence>
<comment type="similarity">
    <text evidence="2">Belongs to the fimbrial export usher family.</text>
</comment>
<dbReference type="Pfam" id="PF00577">
    <property type="entry name" value="Usher"/>
    <property type="match status" value="1"/>
</dbReference>
<dbReference type="PANTHER" id="PTHR30451:SF20">
    <property type="entry name" value="FIMBRIAE USHER"/>
    <property type="match status" value="1"/>
</dbReference>
<evidence type="ECO:0000256" key="3">
    <source>
        <dbReference type="ARBA" id="ARBA00022448"/>
    </source>
</evidence>
<protein>
    <submittedName>
        <fullName evidence="13">Fimbria/pilus outer membrane usher protein</fullName>
    </submittedName>
</protein>
<dbReference type="RefSeq" id="WP_386758485.1">
    <property type="nucleotide sequence ID" value="NZ_JBHRXK010000002.1"/>
</dbReference>
<dbReference type="Gene3D" id="2.60.40.3110">
    <property type="match status" value="1"/>
</dbReference>
<accession>A0ABV7RSC4</accession>
<keyword evidence="4" id="KW-1134">Transmembrane beta strand</keyword>
<dbReference type="InterPro" id="IPR042186">
    <property type="entry name" value="FimD_plug_dom"/>
</dbReference>
<dbReference type="InterPro" id="IPR025885">
    <property type="entry name" value="PapC_N"/>
</dbReference>
<keyword evidence="14" id="KW-1185">Reference proteome</keyword>
<feature type="chain" id="PRO_5045848763" evidence="10">
    <location>
        <begin position="26"/>
        <end position="890"/>
    </location>
</feature>
<dbReference type="Pfam" id="PF13953">
    <property type="entry name" value="PapC_C"/>
    <property type="match status" value="1"/>
</dbReference>
<comment type="subcellular location">
    <subcellularLocation>
        <location evidence="1">Cell outer membrane</location>
        <topology evidence="1">Multi-pass membrane protein</topology>
    </subcellularLocation>
</comment>
<keyword evidence="3" id="KW-0813">Transport</keyword>
<dbReference type="PROSITE" id="PS51257">
    <property type="entry name" value="PROKAR_LIPOPROTEIN"/>
    <property type="match status" value="1"/>
</dbReference>
<dbReference type="InterPro" id="IPR000015">
    <property type="entry name" value="Fimb_usher"/>
</dbReference>
<keyword evidence="8" id="KW-0998">Cell outer membrane</keyword>
<evidence type="ECO:0000256" key="5">
    <source>
        <dbReference type="ARBA" id="ARBA00022692"/>
    </source>
</evidence>
<feature type="domain" description="PapC-like C-terminal" evidence="11">
    <location>
        <begin position="795"/>
        <end position="860"/>
    </location>
</feature>
<reference evidence="14" key="1">
    <citation type="journal article" date="2019" name="Int. J. Syst. Evol. Microbiol.">
        <title>The Global Catalogue of Microorganisms (GCM) 10K type strain sequencing project: providing services to taxonomists for standard genome sequencing and annotation.</title>
        <authorList>
            <consortium name="The Broad Institute Genomics Platform"/>
            <consortium name="The Broad Institute Genome Sequencing Center for Infectious Disease"/>
            <person name="Wu L."/>
            <person name="Ma J."/>
        </authorList>
    </citation>
    <scope>NUCLEOTIDE SEQUENCE [LARGE SCALE GENOMIC DNA]</scope>
    <source>
        <strain evidence="14">KCTC 42875</strain>
    </source>
</reference>
<feature type="domain" description="PapC N-terminal" evidence="12">
    <location>
        <begin position="34"/>
        <end position="181"/>
    </location>
</feature>
<keyword evidence="7" id="KW-0472">Membrane</keyword>
<feature type="region of interest" description="Disordered" evidence="9">
    <location>
        <begin position="862"/>
        <end position="890"/>
    </location>
</feature>
<evidence type="ECO:0000313" key="14">
    <source>
        <dbReference type="Proteomes" id="UP001595740"/>
    </source>
</evidence>
<evidence type="ECO:0000256" key="8">
    <source>
        <dbReference type="ARBA" id="ARBA00023237"/>
    </source>
</evidence>
<dbReference type="InterPro" id="IPR037224">
    <property type="entry name" value="PapC_N_sf"/>
</dbReference>
<dbReference type="PANTHER" id="PTHR30451">
    <property type="entry name" value="OUTER MEMBRANE USHER PROTEIN"/>
    <property type="match status" value="1"/>
</dbReference>
<name>A0ABV7RSC4_9GAMM</name>
<dbReference type="Pfam" id="PF13954">
    <property type="entry name" value="PapC_N"/>
    <property type="match status" value="1"/>
</dbReference>
<dbReference type="Gene3D" id="3.10.20.410">
    <property type="match status" value="1"/>
</dbReference>
<keyword evidence="6 10" id="KW-0732">Signal</keyword>
<evidence type="ECO:0000259" key="12">
    <source>
        <dbReference type="Pfam" id="PF13954"/>
    </source>
</evidence>
<evidence type="ECO:0000256" key="1">
    <source>
        <dbReference type="ARBA" id="ARBA00004571"/>
    </source>
</evidence>
<dbReference type="Gene3D" id="2.60.40.2070">
    <property type="match status" value="1"/>
</dbReference>
<dbReference type="Gene3D" id="2.60.40.2610">
    <property type="entry name" value="Outer membrane usher protein FimD, plug domain"/>
    <property type="match status" value="1"/>
</dbReference>
<comment type="caution">
    <text evidence="13">The sequence shown here is derived from an EMBL/GenBank/DDBJ whole genome shotgun (WGS) entry which is preliminary data.</text>
</comment>
<evidence type="ECO:0000256" key="6">
    <source>
        <dbReference type="ARBA" id="ARBA00022729"/>
    </source>
</evidence>
<evidence type="ECO:0000256" key="9">
    <source>
        <dbReference type="SAM" id="MobiDB-lite"/>
    </source>
</evidence>
<dbReference type="InterPro" id="IPR025949">
    <property type="entry name" value="PapC-like_C"/>
</dbReference>
<evidence type="ECO:0000256" key="10">
    <source>
        <dbReference type="SAM" id="SignalP"/>
    </source>
</evidence>
<organism evidence="13 14">
    <name type="scientific">Lysobacter cavernae</name>
    <dbReference type="NCBI Taxonomy" id="1685901"/>
    <lineage>
        <taxon>Bacteria</taxon>
        <taxon>Pseudomonadati</taxon>
        <taxon>Pseudomonadota</taxon>
        <taxon>Gammaproteobacteria</taxon>
        <taxon>Lysobacterales</taxon>
        <taxon>Lysobacteraceae</taxon>
        <taxon>Lysobacter</taxon>
    </lineage>
</organism>
<evidence type="ECO:0000256" key="2">
    <source>
        <dbReference type="ARBA" id="ARBA00008064"/>
    </source>
</evidence>
<dbReference type="InterPro" id="IPR043142">
    <property type="entry name" value="PapC-like_C_sf"/>
</dbReference>
<dbReference type="EMBL" id="JBHRXK010000002">
    <property type="protein sequence ID" value="MFC3550751.1"/>
    <property type="molecule type" value="Genomic_DNA"/>
</dbReference>
<keyword evidence="5" id="KW-0812">Transmembrane</keyword>
<feature type="signal peptide" evidence="10">
    <location>
        <begin position="1"/>
        <end position="25"/>
    </location>
</feature>
<proteinExistence type="inferred from homology"/>
<gene>
    <name evidence="13" type="ORF">ACFOLC_06930</name>
</gene>
<dbReference type="Proteomes" id="UP001595740">
    <property type="component" value="Unassembled WGS sequence"/>
</dbReference>
<evidence type="ECO:0000256" key="7">
    <source>
        <dbReference type="ARBA" id="ARBA00023136"/>
    </source>
</evidence>
<evidence type="ECO:0000313" key="13">
    <source>
        <dbReference type="EMBL" id="MFC3550751.1"/>
    </source>
</evidence>
<sequence length="890" mass="93559">MNVPGRAALGAAIAFALLACAHAHADPAAPADAQFDVSLLAGGSEQAVDLSRFERGNAVVPGVYRLDLYLAQQWSGVADVRFAAPTPGTAAVPCFTPALLDQLGLPQDKLSDAARAALADSDGCIALADLIPDATVTYDQAELRLDVTVPQAWLGYRARGYVGPEQWDTGATAALLNYNLNSYRTQSGGQSQTSGYLGVNVGLNVGAWRFRHDGSLSWQSAAAGNGSDRHWQSIATYARRDIPSWRAQITLGDSYTSGELFDSVGVRGVQLATDDRMLPDSLRGYAPTVRGVAETNARVTIRQNGALLYETTVTPGPFVIDDLYATGYGGDLNVSVTEADGRVREFAVPYASVPQQLRPGLYRVAVAVGRVHDQGLQDEPELLQATVQRGLTNTVTAYGGLLGSDGYSAALGGLSLNTRLGAMALDLTAARTQLPGADSTTGQSLRATYSKILPTTGTSFSLASYRYSTSGYYSLRDALLARDYANGALVNGDLNALDASQNLPGVLTPAQREALQGRRNADLLANPYGLERQRNRFDINLSQTLGEAGGSVYATASARDYWNRSGTDVQFQLGYSNSLRSLSYAVSANRVRDVDGRYSNQFYLSFSLPLGTSPRAPSLTASATRDDSGQTQGQVTLSGQAGVDGQFTYGASAAHGDDAGTSGSVNTGYRGSYTVLNASYGQGDGYSQASFGMAGAVVAHPGGVTFGQPAGDTLAIVQAPHATGARVISAPGVRINRFGYALVPYLTPYHINSVELDPKGVSLDVQLAATSARVAPYAGSVAMLRFETEYGRTALVRARTGDGRAVPFGAEGRDAQGRVLGIVGQGGRLLVRGADAQGTMTLSWQEEGEARQCRVSYRMPSSPQAAAATSDYPTLDVRCTPDAPSAVAAQ</sequence>
<evidence type="ECO:0000259" key="11">
    <source>
        <dbReference type="Pfam" id="PF13953"/>
    </source>
</evidence>
<dbReference type="SUPFAM" id="SSF141729">
    <property type="entry name" value="FimD N-terminal domain-like"/>
    <property type="match status" value="1"/>
</dbReference>